<name>A0A8S9SC27_BRACR</name>
<gene>
    <name evidence="1" type="ORF">F2Q69_00034010</name>
</gene>
<dbReference type="EMBL" id="QGKX02000004">
    <property type="protein sequence ID" value="KAF3598868.1"/>
    <property type="molecule type" value="Genomic_DNA"/>
</dbReference>
<evidence type="ECO:0000313" key="1">
    <source>
        <dbReference type="EMBL" id="KAF3598868.1"/>
    </source>
</evidence>
<dbReference type="Gene3D" id="1.20.120.1240">
    <property type="entry name" value="Dynamin, middle domain"/>
    <property type="match status" value="1"/>
</dbReference>
<sequence>MAHNSKSTASIAQRVYFNNMFPSLREPLWFSNSPSRVHATLMDLVHKSVNETVDLNQYQTLSAAMKNTAIESVNKKWEGSKNATLQLVDMECSYLTVDFFRKLSTALTMPSVLLRCGRCGSVQRILLMLRQEEEKHFVRELLRQRGSAREEEEEKTVAVPVELRTRESVFVVSSVRGLHSYGDLTKLERFGMRGPGAVIAAATTWRGYSSRDLGLKDFDTTKGLFCKPSLTRTILPLQDDLKVVQAKFAKTEVVCYMFGSTVSKEARAMVLHGAEYCFISLLLAVKFKTRDWIHVIIGIES</sequence>
<dbReference type="Proteomes" id="UP000712600">
    <property type="component" value="Unassembled WGS sequence"/>
</dbReference>
<dbReference type="AlphaFoldDB" id="A0A8S9SC27"/>
<evidence type="ECO:0000313" key="2">
    <source>
        <dbReference type="Proteomes" id="UP000712600"/>
    </source>
</evidence>
<organism evidence="1 2">
    <name type="scientific">Brassica cretica</name>
    <name type="common">Mustard</name>
    <dbReference type="NCBI Taxonomy" id="69181"/>
    <lineage>
        <taxon>Eukaryota</taxon>
        <taxon>Viridiplantae</taxon>
        <taxon>Streptophyta</taxon>
        <taxon>Embryophyta</taxon>
        <taxon>Tracheophyta</taxon>
        <taxon>Spermatophyta</taxon>
        <taxon>Magnoliopsida</taxon>
        <taxon>eudicotyledons</taxon>
        <taxon>Gunneridae</taxon>
        <taxon>Pentapetalae</taxon>
        <taxon>rosids</taxon>
        <taxon>malvids</taxon>
        <taxon>Brassicales</taxon>
        <taxon>Brassicaceae</taxon>
        <taxon>Brassiceae</taxon>
        <taxon>Brassica</taxon>
    </lineage>
</organism>
<proteinExistence type="predicted"/>
<protein>
    <submittedName>
        <fullName evidence="1">Uncharacterized protein</fullName>
    </submittedName>
</protein>
<reference evidence="1" key="1">
    <citation type="submission" date="2019-12" db="EMBL/GenBank/DDBJ databases">
        <title>Genome sequencing and annotation of Brassica cretica.</title>
        <authorList>
            <person name="Studholme D.J."/>
            <person name="Sarris P."/>
        </authorList>
    </citation>
    <scope>NUCLEOTIDE SEQUENCE</scope>
    <source>
        <strain evidence="1">PFS-109/04</strain>
        <tissue evidence="1">Leaf</tissue>
    </source>
</reference>
<accession>A0A8S9SC27</accession>
<comment type="caution">
    <text evidence="1">The sequence shown here is derived from an EMBL/GenBank/DDBJ whole genome shotgun (WGS) entry which is preliminary data.</text>
</comment>